<dbReference type="AlphaFoldDB" id="D7CKU9"/>
<dbReference type="PANTHER" id="PTHR43316:SF3">
    <property type="entry name" value="HALOACID DEHALOGENASE, TYPE II (AFU_ORTHOLOGUE AFUA_2G07750)-RELATED"/>
    <property type="match status" value="1"/>
</dbReference>
<dbReference type="InterPro" id="IPR051540">
    <property type="entry name" value="S-2-haloacid_dehalogenase"/>
</dbReference>
<evidence type="ECO:0000256" key="1">
    <source>
        <dbReference type="ARBA" id="ARBA00022801"/>
    </source>
</evidence>
<dbReference type="eggNOG" id="COG0546">
    <property type="taxonomic scope" value="Bacteria"/>
</dbReference>
<keyword evidence="1 2" id="KW-0378">Hydrolase</keyword>
<keyword evidence="3" id="KW-1185">Reference proteome</keyword>
<dbReference type="InterPro" id="IPR036412">
    <property type="entry name" value="HAD-like_sf"/>
</dbReference>
<sequence>MIKAVLFDLDGTLLDIDMDIFIQNYFKLMVEMARHRGLPYQDLPKKIMTATEAMIRDKDPNRTNKEVFESVFYKICEADPNLMAAFFNDFYKEAFPRLSSLAAPMQGAQEVVAKAFEQGFKVAIATNAIFPYSAINERLKWAQCHDFPYELVTTYENMYFCKPHHEYYLDICRFLGVQPHECLMVGNDVAEDLVAGEVGMETFLCRKRILNEGARRIKPRYEGDLLLLYRLLSET</sequence>
<dbReference type="Pfam" id="PF00702">
    <property type="entry name" value="Hydrolase"/>
    <property type="match status" value="1"/>
</dbReference>
<accession>D7CKU9</accession>
<dbReference type="Proteomes" id="UP000000378">
    <property type="component" value="Chromosome"/>
</dbReference>
<evidence type="ECO:0000313" key="3">
    <source>
        <dbReference type="Proteomes" id="UP000000378"/>
    </source>
</evidence>
<dbReference type="SUPFAM" id="SSF56784">
    <property type="entry name" value="HAD-like"/>
    <property type="match status" value="1"/>
</dbReference>
<dbReference type="HOGENOM" id="CLU_064956_1_0_9"/>
<dbReference type="SFLD" id="SFLDS00003">
    <property type="entry name" value="Haloacid_Dehalogenase"/>
    <property type="match status" value="1"/>
</dbReference>
<protein>
    <submittedName>
        <fullName evidence="2">Haloacid dehalogenase domain protein hydrolase</fullName>
    </submittedName>
</protein>
<dbReference type="KEGG" id="slp:Slip_0550"/>
<dbReference type="EMBL" id="CP002048">
    <property type="protein sequence ID" value="ADI01334.1"/>
    <property type="molecule type" value="Genomic_DNA"/>
</dbReference>
<organism evidence="2 3">
    <name type="scientific">Syntrophothermus lipocalidus (strain DSM 12680 / TGB-C1)</name>
    <dbReference type="NCBI Taxonomy" id="643648"/>
    <lineage>
        <taxon>Bacteria</taxon>
        <taxon>Bacillati</taxon>
        <taxon>Bacillota</taxon>
        <taxon>Clostridia</taxon>
        <taxon>Eubacteriales</taxon>
        <taxon>Syntrophomonadaceae</taxon>
        <taxon>Syntrophothermus</taxon>
    </lineage>
</organism>
<proteinExistence type="predicted"/>
<dbReference type="RefSeq" id="WP_013174736.1">
    <property type="nucleotide sequence ID" value="NC_014220.1"/>
</dbReference>
<dbReference type="PRINTS" id="PR00413">
    <property type="entry name" value="HADHALOGNASE"/>
</dbReference>
<evidence type="ECO:0000313" key="2">
    <source>
        <dbReference type="EMBL" id="ADI01334.1"/>
    </source>
</evidence>
<dbReference type="Gene3D" id="3.40.50.1000">
    <property type="entry name" value="HAD superfamily/HAD-like"/>
    <property type="match status" value="1"/>
</dbReference>
<gene>
    <name evidence="2" type="ordered locus">Slip_0550</name>
</gene>
<dbReference type="STRING" id="643648.Slip_0550"/>
<reference evidence="2 3" key="2">
    <citation type="journal article" date="2010" name="Stand. Genomic Sci.">
        <title>Complete genome sequence of Syntrophothermus lipocalidus type strain (TGB-C1).</title>
        <authorList>
            <person name="Djao O.D."/>
            <person name="Zhang X."/>
            <person name="Lucas S."/>
            <person name="Lapidus A."/>
            <person name="Del Rio T.G."/>
            <person name="Nolan M."/>
            <person name="Tice H."/>
            <person name="Cheng J.F."/>
            <person name="Han C."/>
            <person name="Tapia R."/>
            <person name="Goodwin L."/>
            <person name="Pitluck S."/>
            <person name="Liolios K."/>
            <person name="Ivanova N."/>
            <person name="Mavromatis K."/>
            <person name="Mikhailova N."/>
            <person name="Ovchinnikova G."/>
            <person name="Pati A."/>
            <person name="Brambilla E."/>
            <person name="Chen A."/>
            <person name="Palaniappan K."/>
            <person name="Land M."/>
            <person name="Hauser L."/>
            <person name="Chang Y.J."/>
            <person name="Jeffries C.D."/>
            <person name="Rohde M."/>
            <person name="Sikorski J."/>
            <person name="Spring S."/>
            <person name="Goker M."/>
            <person name="Detter J.C."/>
            <person name="Woyke T."/>
            <person name="Bristow J."/>
            <person name="Eisen J.A."/>
            <person name="Markowitz V."/>
            <person name="Hugenholtz P."/>
            <person name="Kyrpides N.C."/>
            <person name="Klenk H.P."/>
        </authorList>
    </citation>
    <scope>NUCLEOTIDE SEQUENCE [LARGE SCALE GENOMIC DNA]</scope>
    <source>
        <strain evidence="3">DSM 12680 / TGB-C1</strain>
    </source>
</reference>
<dbReference type="GO" id="GO:0016787">
    <property type="term" value="F:hydrolase activity"/>
    <property type="evidence" value="ECO:0007669"/>
    <property type="project" value="UniProtKB-KW"/>
</dbReference>
<dbReference type="InterPro" id="IPR006439">
    <property type="entry name" value="HAD-SF_hydro_IA"/>
</dbReference>
<name>D7CKU9_SYNLT</name>
<dbReference type="PANTHER" id="PTHR43316">
    <property type="entry name" value="HYDROLASE, HALOACID DELAHOGENASE-RELATED"/>
    <property type="match status" value="1"/>
</dbReference>
<dbReference type="SFLD" id="SFLDG01129">
    <property type="entry name" value="C1.5:_HAD__Beta-PGM__Phosphata"/>
    <property type="match status" value="1"/>
</dbReference>
<dbReference type="InterPro" id="IPR023214">
    <property type="entry name" value="HAD_sf"/>
</dbReference>
<dbReference type="OrthoDB" id="9809962at2"/>
<reference evidence="3" key="1">
    <citation type="journal article" date="2010" name="Stand. Genomic Sci.">
        <title>Complete genome sequence of Syntrophothermus lipocalidus type strain (TGB-C1T).</title>
        <authorList>
            <consortium name="US DOE Joint Genome Institute (JGI-PGF)"/>
            <person name="Djao O."/>
            <person name="Zhang X."/>
            <person name="Lucas S."/>
            <person name="Lapidus A."/>
            <person name="Glavina Del Rio T."/>
            <person name="Nolan M."/>
            <person name="Tice H."/>
            <person name="Cheng J."/>
            <person name="Han C."/>
            <person name="Tapia R."/>
            <person name="Goodwin L."/>
            <person name="Pitluck S."/>
            <person name="Liolios K."/>
            <person name="Ivanova N."/>
            <person name="Mavromatis K."/>
            <person name="Mikhailova N."/>
            <person name="Ovchinnikova G."/>
            <person name="Pati A."/>
            <person name="Brambilla E."/>
            <person name="Chen A."/>
            <person name="Palaniappan K."/>
            <person name="Land M."/>
            <person name="Hauser L."/>
            <person name="Chang Y."/>
            <person name="Jeffries C."/>
            <person name="Rohde M."/>
            <person name="Sikorski J."/>
            <person name="Spring S."/>
            <person name="Goker M."/>
            <person name="Detter J."/>
            <person name="Woyke T."/>
            <person name="Bristow J."/>
            <person name="Eisen J."/>
            <person name="Markowitz V."/>
            <person name="Hugenholtz P."/>
            <person name="Kyrpides N."/>
            <person name="Klenk H."/>
        </authorList>
    </citation>
    <scope>NUCLEOTIDE SEQUENCE [LARGE SCALE GENOMIC DNA]</scope>
    <source>
        <strain evidence="3">DSM 12680 / TGB-C1</strain>
    </source>
</reference>